<protein>
    <submittedName>
        <fullName evidence="3">STAS/SEC14 domain-containing protein</fullName>
    </submittedName>
</protein>
<evidence type="ECO:0000313" key="4">
    <source>
        <dbReference type="Proteomes" id="UP001139264"/>
    </source>
</evidence>
<name>A0A9X1M1S0_9MICC</name>
<evidence type="ECO:0000313" key="3">
    <source>
        <dbReference type="EMBL" id="MCC3269679.1"/>
    </source>
</evidence>
<accession>A0A9X1M1S0</accession>
<feature type="domain" description="DUF7793" evidence="2">
    <location>
        <begin position="55"/>
        <end position="153"/>
    </location>
</feature>
<feature type="compositionally biased region" description="Polar residues" evidence="1">
    <location>
        <begin position="1"/>
        <end position="10"/>
    </location>
</feature>
<dbReference type="RefSeq" id="WP_227908063.1">
    <property type="nucleotide sequence ID" value="NZ_CP095461.1"/>
</dbReference>
<evidence type="ECO:0000256" key="1">
    <source>
        <dbReference type="SAM" id="MobiDB-lite"/>
    </source>
</evidence>
<dbReference type="Pfam" id="PF25056">
    <property type="entry name" value="DUF7793"/>
    <property type="match status" value="1"/>
</dbReference>
<gene>
    <name evidence="3" type="ORF">LJ751_09920</name>
</gene>
<organism evidence="3 4">
    <name type="scientific">Arthrobacter gengyunqii</name>
    <dbReference type="NCBI Taxonomy" id="2886940"/>
    <lineage>
        <taxon>Bacteria</taxon>
        <taxon>Bacillati</taxon>
        <taxon>Actinomycetota</taxon>
        <taxon>Actinomycetes</taxon>
        <taxon>Micrococcales</taxon>
        <taxon>Micrococcaceae</taxon>
        <taxon>Arthrobacter</taxon>
    </lineage>
</organism>
<dbReference type="Proteomes" id="UP001139264">
    <property type="component" value="Unassembled WGS sequence"/>
</dbReference>
<dbReference type="InterPro" id="IPR056695">
    <property type="entry name" value="DUF7793"/>
</dbReference>
<sequence length="157" mass="16435">MAQQGSTETVVRNDCSGERSSVTEVGANVPGRLTSSDRTPQVDVSLAPEGHMLLVLPPGEVVTGTMAATAAAEVDRLAGTRKMPMLLVLTGVEALTRGARTVFGNAESLAAVAVLGVSPVDRVIANFLLGGASQPCPTRYFSSEQEALAWLRRKNID</sequence>
<proteinExistence type="predicted"/>
<evidence type="ECO:0000259" key="2">
    <source>
        <dbReference type="Pfam" id="PF25056"/>
    </source>
</evidence>
<reference evidence="3" key="1">
    <citation type="submission" date="2021-10" db="EMBL/GenBank/DDBJ databases">
        <title>Novel species in genus Arthrobacter.</title>
        <authorList>
            <person name="Liu Y."/>
        </authorList>
    </citation>
    <scope>NUCLEOTIDE SEQUENCE</scope>
    <source>
        <strain evidence="3">Zg-Y809</strain>
    </source>
</reference>
<dbReference type="Gene3D" id="3.40.1680.10">
    <property type="entry name" value="yp_829618.1 domain like"/>
    <property type="match status" value="1"/>
</dbReference>
<comment type="caution">
    <text evidence="3">The sequence shown here is derived from an EMBL/GenBank/DDBJ whole genome shotgun (WGS) entry which is preliminary data.</text>
</comment>
<dbReference type="EMBL" id="JAJFZP010000007">
    <property type="protein sequence ID" value="MCC3269679.1"/>
    <property type="molecule type" value="Genomic_DNA"/>
</dbReference>
<dbReference type="Gene3D" id="3.40.970.30">
    <property type="entry name" value="yp_829618.1 like domains"/>
    <property type="match status" value="1"/>
</dbReference>
<dbReference type="AlphaFoldDB" id="A0A9X1M1S0"/>
<feature type="region of interest" description="Disordered" evidence="1">
    <location>
        <begin position="1"/>
        <end position="39"/>
    </location>
</feature>